<keyword evidence="6" id="KW-1185">Reference proteome</keyword>
<dbReference type="PROSITE" id="PS51371">
    <property type="entry name" value="CBS"/>
    <property type="match status" value="1"/>
</dbReference>
<evidence type="ECO:0000313" key="6">
    <source>
        <dbReference type="Proteomes" id="UP000460558"/>
    </source>
</evidence>
<evidence type="ECO:0000256" key="2">
    <source>
        <dbReference type="PROSITE-ProRule" id="PRU00703"/>
    </source>
</evidence>
<dbReference type="SMART" id="SM00116">
    <property type="entry name" value="CBS"/>
    <property type="match status" value="1"/>
</dbReference>
<evidence type="ECO:0000256" key="1">
    <source>
        <dbReference type="ARBA" id="ARBA00022737"/>
    </source>
</evidence>
<proteinExistence type="predicted"/>
<reference evidence="5 6" key="1">
    <citation type="submission" date="2019-06" db="EMBL/GenBank/DDBJ databases">
        <title>Comparative genomics and metabolomics analyses of clavulanic acid producing Streptomyces species provides insight into specialized metabolism and evolution of beta-lactam biosynthetic gene clusters.</title>
        <authorList>
            <person name="Moore M.A."/>
            <person name="Cruz-Morales P."/>
            <person name="Barona Gomez F."/>
            <person name="Kapil T."/>
        </authorList>
    </citation>
    <scope>NUCLEOTIDE SEQUENCE [LARGE SCALE GENOMIC DNA]</scope>
    <source>
        <strain evidence="5 6">T-272</strain>
    </source>
</reference>
<dbReference type="Pfam" id="PF00571">
    <property type="entry name" value="CBS"/>
    <property type="match status" value="1"/>
</dbReference>
<dbReference type="InterPro" id="IPR000644">
    <property type="entry name" value="CBS_dom"/>
</dbReference>
<dbReference type="SUPFAM" id="SSF54631">
    <property type="entry name" value="CBS-domain pair"/>
    <property type="match status" value="1"/>
</dbReference>
<feature type="domain" description="CBS" evidence="4">
    <location>
        <begin position="284"/>
        <end position="341"/>
    </location>
</feature>
<dbReference type="EMBL" id="VDEQ01000202">
    <property type="protein sequence ID" value="MQS37499.1"/>
    <property type="molecule type" value="Genomic_DNA"/>
</dbReference>
<feature type="region of interest" description="Disordered" evidence="3">
    <location>
        <begin position="241"/>
        <end position="270"/>
    </location>
</feature>
<accession>A0ABW9NWF4</accession>
<gene>
    <name evidence="5" type="ORF">FFZ77_18255</name>
</gene>
<dbReference type="InterPro" id="IPR051462">
    <property type="entry name" value="CBS_domain-containing"/>
</dbReference>
<sequence>MRAWTVRGGRDGEREEKALAEELVIVGWEEVGDLGGCGSLDEVAELLATAYPEKKPGTRDSWARQLWRFMSMEVGDYVVMPRKHLRVMAVGRLVGPYEYRAQAAPGFRHVRRTDWVRRGVERAAVRGDLRDSMGAFSTVSELSRRDAAARVRAIAETGSDPGYDGAVTPPADVGALIEDVRDDGVRQLTARDLIALWGWQRRTTDVIDLVDEHLASLGLQVEPHFTAAQLDGLVTVSAAEQEGAEEEPGDGSRGDGASRESGAAADSDKAKERDLTWRIGNLPFVRDVVTVHEDDELKQATTPMFEHEYSQIPVVDRNHVLRGVITWEGIARAQIGGRTATVRNAMDPHPEASRVDQELFRQLDRIQESGFTVIVDGENTVIGILTSTDLAGQLKQRVEPFIVLEELERRLRRLTAGFSVEELPRDIRKTRQKGQHLSLGQYRSIVADPECWKKLDWPFDQQDILARLKVVSKYRNDLAHWAVDAPSEDAEALDATARLLKLLKVVDRDPSG</sequence>
<protein>
    <submittedName>
        <fullName evidence="5">CBS domain-containing protein</fullName>
    </submittedName>
</protein>
<dbReference type="InterPro" id="IPR046342">
    <property type="entry name" value="CBS_dom_sf"/>
</dbReference>
<comment type="caution">
    <text evidence="5">The sequence shown here is derived from an EMBL/GenBank/DDBJ whole genome shotgun (WGS) entry which is preliminary data.</text>
</comment>
<dbReference type="Proteomes" id="UP000460558">
    <property type="component" value="Unassembled WGS sequence"/>
</dbReference>
<evidence type="ECO:0000259" key="4">
    <source>
        <dbReference type="PROSITE" id="PS51371"/>
    </source>
</evidence>
<dbReference type="RefSeq" id="WP_153484447.1">
    <property type="nucleotide sequence ID" value="NZ_VDEQ01000202.1"/>
</dbReference>
<dbReference type="PANTHER" id="PTHR48108">
    <property type="entry name" value="CBS DOMAIN-CONTAINING PROTEIN CBSX2, CHLOROPLASTIC"/>
    <property type="match status" value="1"/>
</dbReference>
<dbReference type="PANTHER" id="PTHR48108:SF26">
    <property type="entry name" value="CBS DOMAIN-CONTAINING PROTEIN DDB_G0289609"/>
    <property type="match status" value="1"/>
</dbReference>
<keyword evidence="2" id="KW-0129">CBS domain</keyword>
<evidence type="ECO:0000256" key="3">
    <source>
        <dbReference type="SAM" id="MobiDB-lite"/>
    </source>
</evidence>
<organism evidence="5 6">
    <name type="scientific">Streptomyces katsurahamanus</name>
    <dbReference type="NCBI Taxonomy" id="2577098"/>
    <lineage>
        <taxon>Bacteria</taxon>
        <taxon>Bacillati</taxon>
        <taxon>Actinomycetota</taxon>
        <taxon>Actinomycetes</taxon>
        <taxon>Kitasatosporales</taxon>
        <taxon>Streptomycetaceae</taxon>
        <taxon>Streptomyces</taxon>
    </lineage>
</organism>
<keyword evidence="1" id="KW-0677">Repeat</keyword>
<name>A0ABW9NWF4_9ACTN</name>
<evidence type="ECO:0000313" key="5">
    <source>
        <dbReference type="EMBL" id="MQS37499.1"/>
    </source>
</evidence>
<dbReference type="CDD" id="cd02205">
    <property type="entry name" value="CBS_pair_SF"/>
    <property type="match status" value="1"/>
</dbReference>
<dbReference type="Gene3D" id="3.10.580.10">
    <property type="entry name" value="CBS-domain"/>
    <property type="match status" value="1"/>
</dbReference>